<protein>
    <submittedName>
        <fullName evidence="2">Uncharacterized protein</fullName>
    </submittedName>
</protein>
<dbReference type="EnsemblPlants" id="KQK99005">
    <property type="protein sequence ID" value="KQK99005"/>
    <property type="gene ID" value="SETIT_011614mg"/>
</dbReference>
<feature type="transmembrane region" description="Helical" evidence="1">
    <location>
        <begin position="29"/>
        <end position="49"/>
    </location>
</feature>
<keyword evidence="1" id="KW-1133">Transmembrane helix</keyword>
<dbReference type="HOGENOM" id="CLU_3072296_0_0_1"/>
<keyword evidence="1" id="KW-0472">Membrane</keyword>
<proteinExistence type="predicted"/>
<reference evidence="3" key="1">
    <citation type="journal article" date="2012" name="Nat. Biotechnol.">
        <title>Reference genome sequence of the model plant Setaria.</title>
        <authorList>
            <person name="Bennetzen J.L."/>
            <person name="Schmutz J."/>
            <person name="Wang H."/>
            <person name="Percifield R."/>
            <person name="Hawkins J."/>
            <person name="Pontaroli A.C."/>
            <person name="Estep M."/>
            <person name="Feng L."/>
            <person name="Vaughn J.N."/>
            <person name="Grimwood J."/>
            <person name="Jenkins J."/>
            <person name="Barry K."/>
            <person name="Lindquist E."/>
            <person name="Hellsten U."/>
            <person name="Deshpande S."/>
            <person name="Wang X."/>
            <person name="Wu X."/>
            <person name="Mitros T."/>
            <person name="Triplett J."/>
            <person name="Yang X."/>
            <person name="Ye C.Y."/>
            <person name="Mauro-Herrera M."/>
            <person name="Wang L."/>
            <person name="Li P."/>
            <person name="Sharma M."/>
            <person name="Sharma R."/>
            <person name="Ronald P.C."/>
            <person name="Panaud O."/>
            <person name="Kellogg E.A."/>
            <person name="Brutnell T.P."/>
            <person name="Doust A.N."/>
            <person name="Tuskan G.A."/>
            <person name="Rokhsar D."/>
            <person name="Devos K.M."/>
        </authorList>
    </citation>
    <scope>NUCLEOTIDE SEQUENCE [LARGE SCALE GENOMIC DNA]</scope>
    <source>
        <strain evidence="3">cv. Yugu1</strain>
    </source>
</reference>
<reference evidence="2" key="2">
    <citation type="submission" date="2018-08" db="UniProtKB">
        <authorList>
            <consortium name="EnsemblPlants"/>
        </authorList>
    </citation>
    <scope>IDENTIFICATION</scope>
    <source>
        <strain evidence="2">Yugu1</strain>
    </source>
</reference>
<evidence type="ECO:0000313" key="3">
    <source>
        <dbReference type="Proteomes" id="UP000004995"/>
    </source>
</evidence>
<sequence length="53" mass="5703">MRAAYCCIATQQEGCAGPVGLGCTATDLLFLRAASAILVRLVAVMWLWIACNW</sequence>
<dbReference type="Proteomes" id="UP000004995">
    <property type="component" value="Unassembled WGS sequence"/>
</dbReference>
<evidence type="ECO:0000256" key="1">
    <source>
        <dbReference type="SAM" id="Phobius"/>
    </source>
</evidence>
<accession>K3YBM0</accession>
<dbReference type="Gramene" id="KQK99005">
    <property type="protein sequence ID" value="KQK99005"/>
    <property type="gene ID" value="SETIT_011614mg"/>
</dbReference>
<dbReference type="InParanoid" id="K3YBM0"/>
<organism evidence="2 3">
    <name type="scientific">Setaria italica</name>
    <name type="common">Foxtail millet</name>
    <name type="synonym">Panicum italicum</name>
    <dbReference type="NCBI Taxonomy" id="4555"/>
    <lineage>
        <taxon>Eukaryota</taxon>
        <taxon>Viridiplantae</taxon>
        <taxon>Streptophyta</taxon>
        <taxon>Embryophyta</taxon>
        <taxon>Tracheophyta</taxon>
        <taxon>Spermatophyta</taxon>
        <taxon>Magnoliopsida</taxon>
        <taxon>Liliopsida</taxon>
        <taxon>Poales</taxon>
        <taxon>Poaceae</taxon>
        <taxon>PACMAD clade</taxon>
        <taxon>Panicoideae</taxon>
        <taxon>Panicodae</taxon>
        <taxon>Paniceae</taxon>
        <taxon>Cenchrinae</taxon>
        <taxon>Setaria</taxon>
    </lineage>
</organism>
<name>K3YBM0_SETIT</name>
<dbReference type="EMBL" id="AGNK02004513">
    <property type="status" value="NOT_ANNOTATED_CDS"/>
    <property type="molecule type" value="Genomic_DNA"/>
</dbReference>
<evidence type="ECO:0000313" key="2">
    <source>
        <dbReference type="EnsemblPlants" id="KQK99005"/>
    </source>
</evidence>
<keyword evidence="1" id="KW-0812">Transmembrane</keyword>
<keyword evidence="3" id="KW-1185">Reference proteome</keyword>
<dbReference type="AlphaFoldDB" id="K3YBM0"/>